<dbReference type="InterPro" id="IPR013320">
    <property type="entry name" value="ConA-like_dom_sf"/>
</dbReference>
<evidence type="ECO:0000259" key="15">
    <source>
        <dbReference type="PROSITE" id="PS50268"/>
    </source>
</evidence>
<dbReference type="FunFam" id="2.60.40.60:FF:000104">
    <property type="entry name" value="cadherin-23 isoform X1"/>
    <property type="match status" value="1"/>
</dbReference>
<dbReference type="PROSITE" id="PS00232">
    <property type="entry name" value="CADHERIN_1"/>
    <property type="match status" value="6"/>
</dbReference>
<keyword evidence="3 13" id="KW-0812">Transmembrane</keyword>
<keyword evidence="8 13" id="KW-1133">Transmembrane helix</keyword>
<feature type="domain" description="Cadherin" evidence="15">
    <location>
        <begin position="2585"/>
        <end position="2691"/>
    </location>
</feature>
<keyword evidence="9 13" id="KW-0472">Membrane</keyword>
<feature type="domain" description="Cadherin" evidence="15">
    <location>
        <begin position="1024"/>
        <end position="1123"/>
    </location>
</feature>
<feature type="domain" description="Cadherin" evidence="15">
    <location>
        <begin position="2182"/>
        <end position="2290"/>
    </location>
</feature>
<dbReference type="CDD" id="cd00110">
    <property type="entry name" value="LamG"/>
    <property type="match status" value="1"/>
</dbReference>
<accession>A0A1I7SE53</accession>
<dbReference type="InterPro" id="IPR002126">
    <property type="entry name" value="Cadherin-like_dom"/>
</dbReference>
<evidence type="ECO:0000256" key="8">
    <source>
        <dbReference type="ARBA" id="ARBA00022989"/>
    </source>
</evidence>
<feature type="transmembrane region" description="Helical" evidence="13">
    <location>
        <begin position="214"/>
        <end position="234"/>
    </location>
</feature>
<feature type="domain" description="Cadherin" evidence="15">
    <location>
        <begin position="2792"/>
        <end position="2905"/>
    </location>
</feature>
<feature type="domain" description="Cadherin" evidence="15">
    <location>
        <begin position="3025"/>
        <end position="3121"/>
    </location>
</feature>
<evidence type="ECO:0000256" key="6">
    <source>
        <dbReference type="ARBA" id="ARBA00022837"/>
    </source>
</evidence>
<comment type="subcellular location">
    <subcellularLocation>
        <location evidence="1">Cell membrane</location>
        <topology evidence="1">Single-pass type I membrane protein</topology>
    </subcellularLocation>
</comment>
<dbReference type="PANTHER" id="PTHR24026:SF126">
    <property type="entry name" value="PROTOCADHERIN FAT 4"/>
    <property type="match status" value="1"/>
</dbReference>
<feature type="transmembrane region" description="Helical" evidence="13">
    <location>
        <begin position="352"/>
        <end position="373"/>
    </location>
</feature>
<dbReference type="GO" id="GO:0005886">
    <property type="term" value="C:plasma membrane"/>
    <property type="evidence" value="ECO:0007669"/>
    <property type="project" value="UniProtKB-SubCell"/>
</dbReference>
<feature type="transmembrane region" description="Helical" evidence="13">
    <location>
        <begin position="393"/>
        <end position="416"/>
    </location>
</feature>
<evidence type="ECO:0000256" key="5">
    <source>
        <dbReference type="ARBA" id="ARBA00022737"/>
    </source>
</evidence>
<dbReference type="GO" id="GO:0007156">
    <property type="term" value="P:homophilic cell adhesion via plasma membrane adhesion molecules"/>
    <property type="evidence" value="ECO:0007669"/>
    <property type="project" value="InterPro"/>
</dbReference>
<feature type="domain" description="Cadherin" evidence="15">
    <location>
        <begin position="3122"/>
        <end position="3237"/>
    </location>
</feature>
<keyword evidence="12" id="KW-1015">Disulfide bond</keyword>
<feature type="domain" description="Cadherin" evidence="15">
    <location>
        <begin position="1252"/>
        <end position="1316"/>
    </location>
</feature>
<name>A0A1I7SE53_BURXY</name>
<keyword evidence="7" id="KW-0130">Cell adhesion</keyword>
<evidence type="ECO:0000256" key="4">
    <source>
        <dbReference type="ARBA" id="ARBA00022729"/>
    </source>
</evidence>
<evidence type="ECO:0000256" key="10">
    <source>
        <dbReference type="ARBA" id="ARBA00023180"/>
    </source>
</evidence>
<feature type="domain" description="Cadherin" evidence="15">
    <location>
        <begin position="1879"/>
        <end position="1957"/>
    </location>
</feature>
<dbReference type="Gene3D" id="2.60.120.200">
    <property type="match status" value="1"/>
</dbReference>
<evidence type="ECO:0000256" key="9">
    <source>
        <dbReference type="ARBA" id="ARBA00023136"/>
    </source>
</evidence>
<protein>
    <submittedName>
        <fullName evidence="17">LAM_G_DOMAIN domain-containing protein</fullName>
    </submittedName>
</protein>
<keyword evidence="10" id="KW-0325">Glycoprotein</keyword>
<dbReference type="Pfam" id="PF02210">
    <property type="entry name" value="Laminin_G_2"/>
    <property type="match status" value="1"/>
</dbReference>
<feature type="domain" description="Cadherin" evidence="15">
    <location>
        <begin position="1582"/>
        <end position="1682"/>
    </location>
</feature>
<dbReference type="Pfam" id="PF25374">
    <property type="entry name" value="Cadherin_FAT4_N"/>
    <property type="match status" value="1"/>
</dbReference>
<keyword evidence="5" id="KW-0677">Repeat</keyword>
<dbReference type="PRINTS" id="PR00205">
    <property type="entry name" value="CADHERIN"/>
</dbReference>
<feature type="domain" description="Cadherin" evidence="15">
    <location>
        <begin position="529"/>
        <end position="598"/>
    </location>
</feature>
<evidence type="ECO:0000313" key="17">
    <source>
        <dbReference type="WBParaSite" id="BXY_1131100.1"/>
    </source>
</evidence>
<dbReference type="PANTHER" id="PTHR24026">
    <property type="entry name" value="FAT ATYPICAL CADHERIN-RELATED"/>
    <property type="match status" value="1"/>
</dbReference>
<dbReference type="SMART" id="SM00112">
    <property type="entry name" value="CA"/>
    <property type="match status" value="19"/>
</dbReference>
<feature type="domain" description="Cadherin" evidence="15">
    <location>
        <begin position="2387"/>
        <end position="2584"/>
    </location>
</feature>
<dbReference type="SUPFAM" id="SSF49899">
    <property type="entry name" value="Concanavalin A-like lectins/glucanases"/>
    <property type="match status" value="2"/>
</dbReference>
<reference evidence="17" key="1">
    <citation type="submission" date="2016-11" db="UniProtKB">
        <authorList>
            <consortium name="WormBaseParasite"/>
        </authorList>
    </citation>
    <scope>IDENTIFICATION</scope>
</reference>
<dbReference type="PROSITE" id="PS50268">
    <property type="entry name" value="CADHERIN_2"/>
    <property type="match status" value="17"/>
</dbReference>
<dbReference type="SUPFAM" id="SSF49313">
    <property type="entry name" value="Cadherin-like"/>
    <property type="match status" value="18"/>
</dbReference>
<organism evidence="16 17">
    <name type="scientific">Bursaphelenchus xylophilus</name>
    <name type="common">Pinewood nematode worm</name>
    <name type="synonym">Aphelenchoides xylophilus</name>
    <dbReference type="NCBI Taxonomy" id="6326"/>
    <lineage>
        <taxon>Eukaryota</taxon>
        <taxon>Metazoa</taxon>
        <taxon>Ecdysozoa</taxon>
        <taxon>Nematoda</taxon>
        <taxon>Chromadorea</taxon>
        <taxon>Rhabditida</taxon>
        <taxon>Tylenchina</taxon>
        <taxon>Tylenchomorpha</taxon>
        <taxon>Aphelenchoidea</taxon>
        <taxon>Aphelenchoididae</taxon>
        <taxon>Bursaphelenchus</taxon>
    </lineage>
</organism>
<evidence type="ECO:0000256" key="7">
    <source>
        <dbReference type="ARBA" id="ARBA00022889"/>
    </source>
</evidence>
<feature type="domain" description="Cadherin" evidence="15">
    <location>
        <begin position="2691"/>
        <end position="2791"/>
    </location>
</feature>
<proteinExistence type="predicted"/>
<feature type="domain" description="Laminin G" evidence="14">
    <location>
        <begin position="3272"/>
        <end position="3454"/>
    </location>
</feature>
<dbReference type="PROSITE" id="PS50025">
    <property type="entry name" value="LAM_G_DOMAIN"/>
    <property type="match status" value="1"/>
</dbReference>
<feature type="domain" description="Cadherin" evidence="15">
    <location>
        <begin position="705"/>
        <end position="816"/>
    </location>
</feature>
<feature type="disulfide bond" evidence="12">
    <location>
        <begin position="3427"/>
        <end position="3454"/>
    </location>
</feature>
<sequence length="3930" mass="447537">MKETVELQANAQEYVGFLQSALNGSEVEVRIRCKAEENVDFALTYVIRSSPCAKEFFVDRSRFNMVTNLLAFYFNEAEAVADGYNYNQFYYTKSKEFKFNCKDLNGADGFLENVPMQPMLFKNLKQKANLNSTIRKVRSAYPGVNGNTIDGGAKVTLTSWHPAQQLPIDAAYLLIVRVQTLSQDKDVKSKPKIDVEAQWRGPHGFLSAIDYPLLSFYGFMIWFYVILAVVWLVVCCRHYKDLLRIQYCIGVVIVIGLLEKTLFYAEYANMNATGESKEGLIEAAELMSCFKRTVAHMLVIIVSVGYGVVKPRLGSTMNQVILTGAAYFVLCSIEGLTRVSMRTTESMKEKQVAKVPLAFLEVGIAWWVFSSLVNTMRALRVRRNEVKLTLYRHFTNVLALSMGFAVLFMLWSLYIHIVQHCMEDWKELWVDTAFWHLFFCVILVMIMVLWRPSQNNQRYAFTPLLDNSEDENDEEDDVLFAQSQNALFEDVKMRNIGHDDKKEDKKKSNVAVKTPPLTIVGKISLIPDVDYRLSASDEARRLFNFDLQTGYITTKVVIDRESLVEGDVQTLKLIDQDSFNIDEIRIKVLDVNDNEPDFGVTQKNFQILEAAPIGSKLILPMANDKDNDENGEIVEYSIVPEGSPFNVVNLDGSLHLELMRALDREAVERYELTVIARDGGSPSRTGKLQVEIQVVDVNDNFPVFEKNLYEFTIANSTRSGDTIGKVIATDKDLADNGRISYRLFSGPSADFQLNSETGEIQVKNATVNCSEPCSIIVEAVDHGVPALKSQTTVEIRSIGEKKQLFKVNIRTYPPGQNYAVISEEAANGVTVAVITVKSLYRNAHESIGLVNHQEVFYIETGDGFGVLRVKNMSLATREREFEVVIRVGGSEEGDDFVDKKLKASLIQRKLKEVFILDKFDSPPKILQQNQTIFLSTQPSTNQELAQITVANSNIDYAFELMNHQDEFFVDPVIGTVYAKLEGLRSPRYELKVKIRNPAPSLQCSFAYIIVRLDGSALQERSRFKKDVFVFEVPENSEIIDPIGILLLTSEASKSIEFEIREPSMDRFFRIDEGLLYSKNKLDFEKENIFIFTVNLKEPKSSNVLDSCKVVVKVQDLNDNSPYFRETIAHLTLGVHENTPKEIYYFQAHDDDKFDELEYHLLDAPAENFDVKNDGILVLKSANNLRDTTKIVVGAKDRDGHMASNNLTVSIRWKEDVGHVPKMGNEVRVFGVEENERADYFLGEINVEKKEDINFSIIHGSDFIRIDPSGKLFTKSVFDFEEQQEFPFIVLLKSDDFILTQRCFLLIFDINDSPPKFEDSNYSLEYSNSPKFSPIGRIRAKDVDSNSSITYSTDSEFVKIDSKTGLFRMNENGVDFNEINLTITAEDDDNPGFVGKQRVKVRKKAAVKSLKIPAKQSLLISESALKGKLLLDLNPKNEPRIQTQIENIDENFVLSSNGKLRLRKIPKFGSLTYLKIAVFDNVLNETFLTMVEIFTALQLLRHPSESTVTYKIIDYHNSTNFVSCQLELPRTSSNLPYSQAAEVYEFPEANFEWKWHDDKRLGCERKSTSKPTLLTSDKNELVYQNPQFFHFSENSPIGFIGKIMIENDNKANITISVDNSTYSEHFAISSDGKITVTKLVDREEIGFFVLDVRHSDDDKAIGKSTKTKVFVFVDDENDNPAKFVDNEKTVEVSENAEIGSVIYKFKVEDRDFVDVPARRKRGAKKEYQKLMEFRDREAFKDWIKAEGTWNFKHSRGHKLRKHEYECKFNRRKGTKEKCEIKLIGEEDHEGRITVLTYGSHTVHASLQRRLPEGARSAIEAKFNEYPSILPEIAYRDLKSEHPLLTLKQVQGVIYHLRSRLKDDCRWSEFVKIFQAMENPANDDEMVELEDTKNPDFAFRIHPKSDPNNDFFIDKDGNLHVNKQLDWHTTSTYNLSIQVQDGLCWNSSHFDFITLGIRVIPSVISRHFNTEDLNQQFFVSENAKIGEIVGKIELENIVYDRENDDIIFEIEDYGNSAKYLQLNPVTGEIVLSHQLDFEQMKQVYMHVMVKVVGEEVEEVQIAVIVNVLDEDDNDFELKFLDHPINLFEDVRVGTFVAQLNISDADSGHNAKTFCQIVEGDRERRFYLDSVNNIITVQRALDYEAKSEYELAISCQDFGRKWKEKQGILKIKIFDVNDEPPVFERGNVFNIDIMENLDVSSPVFIDYIKAIDSEKGSNGEISYILHSQTDFFTLNSTTGALYLTKNLSAIKTTVIPLTIQAVDRGEFALSSTATVNIHVFPSKNLRKCQFPAKIYRKFEENREINGSLVTISPIRECGDVVYSLKTFYDDFRINSTTGELSFIGKFDAEVRNTFEIDIEAIEITEFINYPNKISLILTVVDVNDNPPEILTKDFDIYIPNTTSSNQILYVINAQDPDFSSFGKLSYQVLGEAAKTFTIDKFGGLRSIERELNEAKYELTILVRDQDGLNSTVAINFYTANAEKFVVEKNIKLHELQVTENSKDDLEFGLQAYFHEDLNDLEISIMAGNRLSFYIDDDKDFVVKELDREQYPYHRIFLRVCNKKTPAFGSVIEMNVEVLDENDNAPIFEKEIYYLKITENTLPSAPLLHLTASDADSGENAQFTFTISNLDENYVTPFAIHPQNGYLILRAALDREEKSSYLLEIECVDDGNPPQKGRTMVFVTVEDQNDNPPRFSSLLKAEVLENQPIADVFYTVKATDLDENMDGIKYEIVAGKYSDYFELNSTSGEMKLKKQLDREEMDEIDLKISCHDDEWQVTTQMTVKILDYNDNPPVFSNSSYFFTANQTAAIGEVVGNVTASDEDLEQNSVISYFLNESNEYLRVDVATGKLVIIKKLDGLKTDQMEMTVKARDHGYPSMESEAKIVVRIQRTEKESKKIYDDIRLELPRIQTKSNLTYISTIEDANQPVSMPANFISDKFKLKLSHRTTNGTLIGQLQTTQVSANKPRILLQKQDYLNLQGEYNDVRVVKNPKRPVDFYAIIEQRSYEVLPSITHVYVEANNERATPVFKQSEYALKVRETAEIGYEIVDFELNLPSNSVMSIVKGNDRHNFCIKGSSILSICHPLKAHVQRQYNLQLVIFTNNIIASRAMINVTVVDVDNHPPRIREGFEFFRILENLQPHSTIGKMLISDADRPESPQKFSFEILTENSDIAIDNDGVILSTKKFDRELKSMLRYDVRVSDMAGNSAISTIYIVIEDQIDNLATNNAVNYHYSDVDLPKNTWLPNLQPASQDSAIHKAICNEISTEKIMVFNNCSAIFNGLGERSERLKMSANVTNDKMVNYTIKLEVYRPIHGYDSNLDAIAVEMVGTENGVAQFFRMLMKLNEEVKSVDFVNDGKWHKITLKHFDGKLNFTIAQCVESDVCNSTAFESFSWPSLGLANFKSLFIGGLGNSSFLDAHQQVASAPDFHGCMANLKVDQKSVEMSRGGFTATNLLTRCYVVAENKAAFEDHCGNGKEIKFYGEDYCVCEDNAVGNTCNYDDTTISDKLLYLKLIPTEQFKRTIHFQPKNSTAIVNSISLPSKRLQRRAADKTSGEEIENQPEDDYNVVEFYLRTFSTNTRLVSITFPSLTLELYRINTTIKLKIEERLKNVEVIEFEDRYDFSLWTRITLGFNDYGQIMLKVGEDFKTIEKTNLKRSMALTKLSSIEIGSLANTSSPNASLDGCIRRLTFNGQLQITNSKKQILMGNQFFHTNFPKRSPKLGCLKAALCQPHQPCPFNEAVTVFALTVRTWIVILSGFITTSSLAIILLGIFRKRQRTKKVAKNCQRISNMKLISTCGRPGCKDLACRYDFQRPFQQSYEPGFADPYGSQSVSNEDASCSCDLQDFISNPSVTYHSNYMNVQSLSSFQPPPTYDYPTRAVSADYAKPISILYSPRMEVGYVLSDEDDLNTSAETAFYHEVDYATPTRNFQQNYV</sequence>
<feature type="domain" description="Cadherin" evidence="15">
    <location>
        <begin position="2328"/>
        <end position="2386"/>
    </location>
</feature>
<evidence type="ECO:0000256" key="1">
    <source>
        <dbReference type="ARBA" id="ARBA00004251"/>
    </source>
</evidence>
<dbReference type="Gene3D" id="2.60.40.60">
    <property type="entry name" value="Cadherins"/>
    <property type="match status" value="18"/>
</dbReference>
<keyword evidence="4" id="KW-0732">Signal</keyword>
<feature type="domain" description="Cadherin" evidence="15">
    <location>
        <begin position="1969"/>
        <end position="2083"/>
    </location>
</feature>
<evidence type="ECO:0000256" key="13">
    <source>
        <dbReference type="SAM" id="Phobius"/>
    </source>
</evidence>
<feature type="domain" description="Cadherin" evidence="15">
    <location>
        <begin position="2086"/>
        <end position="2180"/>
    </location>
</feature>
<feature type="domain" description="Cadherin" evidence="15">
    <location>
        <begin position="599"/>
        <end position="704"/>
    </location>
</feature>
<evidence type="ECO:0000256" key="12">
    <source>
        <dbReference type="PROSITE-ProRule" id="PRU00122"/>
    </source>
</evidence>
<dbReference type="InterPro" id="IPR020894">
    <property type="entry name" value="Cadherin_CS"/>
</dbReference>
<evidence type="ECO:0000256" key="11">
    <source>
        <dbReference type="PROSITE-ProRule" id="PRU00043"/>
    </source>
</evidence>
<keyword evidence="2" id="KW-1003">Cell membrane</keyword>
<feature type="transmembrane region" description="Helical" evidence="13">
    <location>
        <begin position="3747"/>
        <end position="3768"/>
    </location>
</feature>
<dbReference type="CDD" id="cd11304">
    <property type="entry name" value="Cadherin_repeat"/>
    <property type="match status" value="19"/>
</dbReference>
<dbReference type="Pfam" id="PF06814">
    <property type="entry name" value="GOST_TM"/>
    <property type="match status" value="1"/>
</dbReference>
<dbReference type="FunFam" id="2.60.40.60:FF:000116">
    <property type="entry name" value="Dachsous cadherin-related 2"/>
    <property type="match status" value="1"/>
</dbReference>
<dbReference type="InterPro" id="IPR015919">
    <property type="entry name" value="Cadherin-like_sf"/>
</dbReference>
<dbReference type="eggNOG" id="KOG1219">
    <property type="taxonomic scope" value="Eukaryota"/>
</dbReference>
<keyword evidence="6 11" id="KW-0106">Calcium</keyword>
<dbReference type="GO" id="GO:0005509">
    <property type="term" value="F:calcium ion binding"/>
    <property type="evidence" value="ECO:0007669"/>
    <property type="project" value="UniProtKB-UniRule"/>
</dbReference>
<dbReference type="InterPro" id="IPR053937">
    <property type="entry name" value="GOST_TM"/>
</dbReference>
<evidence type="ECO:0000259" key="14">
    <source>
        <dbReference type="PROSITE" id="PS50025"/>
    </source>
</evidence>
<feature type="transmembrane region" description="Helical" evidence="13">
    <location>
        <begin position="321"/>
        <end position="340"/>
    </location>
</feature>
<feature type="transmembrane region" description="Helical" evidence="13">
    <location>
        <begin position="428"/>
        <end position="450"/>
    </location>
</feature>
<evidence type="ECO:0000313" key="16">
    <source>
        <dbReference type="Proteomes" id="UP000095284"/>
    </source>
</evidence>
<dbReference type="InterPro" id="IPR001791">
    <property type="entry name" value="Laminin_G"/>
</dbReference>
<dbReference type="SMART" id="SM00282">
    <property type="entry name" value="LamG"/>
    <property type="match status" value="2"/>
</dbReference>
<evidence type="ECO:0000256" key="2">
    <source>
        <dbReference type="ARBA" id="ARBA00022475"/>
    </source>
</evidence>
<evidence type="ECO:0000256" key="3">
    <source>
        <dbReference type="ARBA" id="ARBA00022692"/>
    </source>
</evidence>
<dbReference type="Pfam" id="PF00028">
    <property type="entry name" value="Cadherin"/>
    <property type="match status" value="7"/>
</dbReference>
<dbReference type="FunFam" id="2.60.40.60:FF:000005">
    <property type="entry name" value="Protocadherin 9"/>
    <property type="match status" value="1"/>
</dbReference>
<dbReference type="WBParaSite" id="BXY_1131100.1">
    <property type="protein sequence ID" value="BXY_1131100.1"/>
    <property type="gene ID" value="BXY_1131100"/>
</dbReference>
<dbReference type="Proteomes" id="UP000095284">
    <property type="component" value="Unplaced"/>
</dbReference>